<feature type="region of interest" description="Disordered" evidence="1">
    <location>
        <begin position="410"/>
        <end position="430"/>
    </location>
</feature>
<evidence type="ECO:0000256" key="1">
    <source>
        <dbReference type="SAM" id="MobiDB-lite"/>
    </source>
</evidence>
<dbReference type="PANTHER" id="PTHR33371:SF4">
    <property type="entry name" value="INTERMEMBRANE PHOSPHOLIPID TRANSPORT SYSTEM BINDING PROTEIN MLAD"/>
    <property type="match status" value="1"/>
</dbReference>
<dbReference type="Proteomes" id="UP000003688">
    <property type="component" value="Unassembled WGS sequence"/>
</dbReference>
<dbReference type="OrthoDB" id="4516955at2"/>
<feature type="domain" description="Mce/MlaD" evidence="3">
    <location>
        <begin position="54"/>
        <end position="138"/>
    </location>
</feature>
<organism evidence="4 5">
    <name type="scientific">Pedosphaera parvula (strain Ellin514)</name>
    <dbReference type="NCBI Taxonomy" id="320771"/>
    <lineage>
        <taxon>Bacteria</taxon>
        <taxon>Pseudomonadati</taxon>
        <taxon>Verrucomicrobiota</taxon>
        <taxon>Pedosphaerae</taxon>
        <taxon>Pedosphaerales</taxon>
        <taxon>Pedosphaeraceae</taxon>
        <taxon>Pedosphaera</taxon>
    </lineage>
</organism>
<dbReference type="PANTHER" id="PTHR33371">
    <property type="entry name" value="INTERMEMBRANE PHOSPHOLIPID TRANSPORT SYSTEM BINDING PROTEIN MLAD-RELATED"/>
    <property type="match status" value="1"/>
</dbReference>
<comment type="caution">
    <text evidence="4">The sequence shown here is derived from an EMBL/GenBank/DDBJ whole genome shotgun (WGS) entry which is preliminary data.</text>
</comment>
<evidence type="ECO:0000256" key="2">
    <source>
        <dbReference type="SAM" id="Phobius"/>
    </source>
</evidence>
<reference evidence="4 5" key="1">
    <citation type="journal article" date="2011" name="J. Bacteriol.">
        <title>Genome sequence of 'Pedosphaera parvula' Ellin514, an aerobic Verrucomicrobial isolate from pasture soil.</title>
        <authorList>
            <person name="Kant R."/>
            <person name="van Passel M.W."/>
            <person name="Sangwan P."/>
            <person name="Palva A."/>
            <person name="Lucas S."/>
            <person name="Copeland A."/>
            <person name="Lapidus A."/>
            <person name="Glavina Del Rio T."/>
            <person name="Dalin E."/>
            <person name="Tice H."/>
            <person name="Bruce D."/>
            <person name="Goodwin L."/>
            <person name="Pitluck S."/>
            <person name="Chertkov O."/>
            <person name="Larimer F.W."/>
            <person name="Land M.L."/>
            <person name="Hauser L."/>
            <person name="Brettin T.S."/>
            <person name="Detter J.C."/>
            <person name="Han S."/>
            <person name="de Vos W.M."/>
            <person name="Janssen P.H."/>
            <person name="Smidt H."/>
        </authorList>
    </citation>
    <scope>NUCLEOTIDE SEQUENCE [LARGE SCALE GENOMIC DNA]</scope>
    <source>
        <strain evidence="4 5">Ellin514</strain>
    </source>
</reference>
<dbReference type="STRING" id="320771.Cflav_PD6264"/>
<dbReference type="InterPro" id="IPR052336">
    <property type="entry name" value="MlaD_Phospholipid_Transporter"/>
</dbReference>
<proteinExistence type="predicted"/>
<evidence type="ECO:0000313" key="5">
    <source>
        <dbReference type="Proteomes" id="UP000003688"/>
    </source>
</evidence>
<dbReference type="RefSeq" id="WP_007415389.1">
    <property type="nucleotide sequence ID" value="NZ_ABOX02000015.1"/>
</dbReference>
<protein>
    <submittedName>
        <fullName evidence="4">Mammalian cell entry related domain protein</fullName>
    </submittedName>
</protein>
<keyword evidence="5" id="KW-1185">Reference proteome</keyword>
<keyword evidence="2" id="KW-0472">Membrane</keyword>
<keyword evidence="2" id="KW-0812">Transmembrane</keyword>
<dbReference type="AlphaFoldDB" id="B9XHU5"/>
<keyword evidence="2" id="KW-1133">Transmembrane helix</keyword>
<accession>B9XHU5</accession>
<gene>
    <name evidence="4" type="ORF">Cflav_PD6264</name>
</gene>
<dbReference type="Pfam" id="PF02470">
    <property type="entry name" value="MlaD"/>
    <property type="match status" value="1"/>
</dbReference>
<dbReference type="EMBL" id="ABOX02000015">
    <property type="protein sequence ID" value="EEF60673.1"/>
    <property type="molecule type" value="Genomic_DNA"/>
</dbReference>
<evidence type="ECO:0000313" key="4">
    <source>
        <dbReference type="EMBL" id="EEF60673.1"/>
    </source>
</evidence>
<feature type="transmembrane region" description="Helical" evidence="2">
    <location>
        <begin position="20"/>
        <end position="41"/>
    </location>
</feature>
<dbReference type="InterPro" id="IPR003399">
    <property type="entry name" value="Mce/MlaD"/>
</dbReference>
<name>B9XHU5_PEDPL</name>
<sequence length="430" mass="47525">MALQDLTPQLRTRLSHMERAVGWFVLLATLLLLGGFAYYLYTTAKNKGWFLIKVPYYTFTDRATGLKVGDPVQLMGLSVGHITDIQPQPPYDLEHNICIDFVIVHPYDGYLWTEGSHAKVTAAALDLLGKRVVEVTKGTNGYPTYIFSPLHTNTMAEIERLPNREEYVLAQEVWAVVNSNSTMVAKALLPLTNGVLEKIRPYVTAGLTITPTNQQRNKLMAVWDDHNAWYVAFNGRNRYGLVPDESPALTDRAERLVASVEAALPNILGLTNQLSATLSNSASMTSNLNVVAQSIQPVITNMTFITAQLQGQGTLGDWLIPTNMHRQLDVTLTNVNTTVSDADSNLVVLAESLTKSLNNLADVTSNLNGQVQANTNILTHLSDTIVHSDQFIQGLKHHWLLRSAFKTKKTNSPPAKVHLQLESPKSATEK</sequence>
<evidence type="ECO:0000259" key="3">
    <source>
        <dbReference type="Pfam" id="PF02470"/>
    </source>
</evidence>